<proteinExistence type="predicted"/>
<gene>
    <name evidence="1" type="ORF">EQ811_16175</name>
</gene>
<dbReference type="EMBL" id="SCHC01000681">
    <property type="protein sequence ID" value="TBW68113.1"/>
    <property type="molecule type" value="Genomic_DNA"/>
</dbReference>
<evidence type="ECO:0000313" key="2">
    <source>
        <dbReference type="Proteomes" id="UP000291949"/>
    </source>
</evidence>
<comment type="caution">
    <text evidence="1">The sequence shown here is derived from an EMBL/GenBank/DDBJ whole genome shotgun (WGS) entry which is preliminary data.</text>
</comment>
<dbReference type="Proteomes" id="UP000291949">
    <property type="component" value="Unassembled WGS sequence"/>
</dbReference>
<organism evidence="1 2">
    <name type="scientific">Staphylococcus capitis</name>
    <dbReference type="NCBI Taxonomy" id="29388"/>
    <lineage>
        <taxon>Bacteria</taxon>
        <taxon>Bacillati</taxon>
        <taxon>Bacillota</taxon>
        <taxon>Bacilli</taxon>
        <taxon>Bacillales</taxon>
        <taxon>Staphylococcaceae</taxon>
        <taxon>Staphylococcus</taxon>
    </lineage>
</organism>
<sequence length="83" mass="9643">MNSGVGINTINSEEQSKEKVIYYSYINNSAIYLLINHLHNENKILDKIKVCNNPNMYEDYTHLFLPYQGEYSSNEYKDSGNIS</sequence>
<accession>A0A7Z7YSL5</accession>
<feature type="non-terminal residue" evidence="1">
    <location>
        <position position="83"/>
    </location>
</feature>
<name>A0A7Z7YSL5_STACP</name>
<protein>
    <submittedName>
        <fullName evidence="1">Uncharacterized protein</fullName>
    </submittedName>
</protein>
<evidence type="ECO:0000313" key="1">
    <source>
        <dbReference type="EMBL" id="TBW68113.1"/>
    </source>
</evidence>
<reference evidence="1 2" key="1">
    <citation type="journal article" date="2019" name="Sci. Transl. Med.">
        <title>Quorum sensing between bacterial species on the skin protects against epidermal injury in atopic dermatitis.</title>
        <authorList>
            <person name="Williams M.R."/>
        </authorList>
    </citation>
    <scope>NUCLEOTIDE SEQUENCE [LARGE SCALE GENOMIC DNA]</scope>
    <source>
        <strain evidence="1 2">H8</strain>
    </source>
</reference>
<dbReference type="AlphaFoldDB" id="A0A7Z7YSL5"/>